<sequence length="42" mass="4912">MKVALDQEWVELIMLAKYLGLTQDEIRDFLLKDKMKADKITG</sequence>
<gene>
    <name evidence="2" type="primary">sinI</name>
    <name evidence="2" type="ORF">D4T97_020200</name>
</gene>
<comment type="caution">
    <text evidence="2">The sequence shown here is derived from an EMBL/GenBank/DDBJ whole genome shotgun (WGS) entry which is preliminary data.</text>
</comment>
<dbReference type="GO" id="GO:0046983">
    <property type="term" value="F:protein dimerization activity"/>
    <property type="evidence" value="ECO:0007669"/>
    <property type="project" value="InterPro"/>
</dbReference>
<name>A0A429XSY9_9BACI</name>
<dbReference type="InterPro" id="IPR036281">
    <property type="entry name" value="SinR/SinI_dimer_dom_sf"/>
</dbReference>
<keyword evidence="3" id="KW-1185">Reference proteome</keyword>
<dbReference type="SUPFAM" id="SSF47406">
    <property type="entry name" value="SinR repressor dimerisation domain-like"/>
    <property type="match status" value="1"/>
</dbReference>
<proteinExistence type="predicted"/>
<feature type="domain" description="Sin" evidence="1">
    <location>
        <begin position="1"/>
        <end position="34"/>
    </location>
</feature>
<dbReference type="AlphaFoldDB" id="A0A429XSY9"/>
<keyword evidence="2" id="KW-0238">DNA-binding</keyword>
<dbReference type="EMBL" id="QYTV02000018">
    <property type="protein sequence ID" value="RST70315.1"/>
    <property type="molecule type" value="Genomic_DNA"/>
</dbReference>
<evidence type="ECO:0000313" key="2">
    <source>
        <dbReference type="EMBL" id="RST70315.1"/>
    </source>
</evidence>
<dbReference type="OrthoDB" id="2913333at2"/>
<dbReference type="Proteomes" id="UP000287156">
    <property type="component" value="Unassembled WGS sequence"/>
</dbReference>
<reference evidence="2" key="1">
    <citation type="submission" date="2018-12" db="EMBL/GenBank/DDBJ databases">
        <authorList>
            <person name="Sun L."/>
            <person name="Chen Z."/>
        </authorList>
    </citation>
    <scope>NUCLEOTIDE SEQUENCE [LARGE SCALE GENOMIC DNA]</scope>
    <source>
        <strain evidence="2">3-2-2</strain>
    </source>
</reference>
<dbReference type="GO" id="GO:0003677">
    <property type="term" value="F:DNA binding"/>
    <property type="evidence" value="ECO:0007669"/>
    <property type="project" value="UniProtKB-KW"/>
</dbReference>
<dbReference type="InterPro" id="IPR010981">
    <property type="entry name" value="SinR/SinI_dimer_dom"/>
</dbReference>
<accession>A0A429XSY9</accession>
<dbReference type="GO" id="GO:0006355">
    <property type="term" value="P:regulation of DNA-templated transcription"/>
    <property type="evidence" value="ECO:0007669"/>
    <property type="project" value="InterPro"/>
</dbReference>
<organism evidence="2 3">
    <name type="scientific">Siminovitchia acidinfaciens</name>
    <dbReference type="NCBI Taxonomy" id="2321395"/>
    <lineage>
        <taxon>Bacteria</taxon>
        <taxon>Bacillati</taxon>
        <taxon>Bacillota</taxon>
        <taxon>Bacilli</taxon>
        <taxon>Bacillales</taxon>
        <taxon>Bacillaceae</taxon>
        <taxon>Siminovitchia</taxon>
    </lineage>
</organism>
<protein>
    <submittedName>
        <fullName evidence="2">DNA-binding anti-repressor SinI</fullName>
    </submittedName>
</protein>
<dbReference type="Pfam" id="PF08671">
    <property type="entry name" value="SinI"/>
    <property type="match status" value="1"/>
</dbReference>
<dbReference type="PROSITE" id="PS51500">
    <property type="entry name" value="SIN"/>
    <property type="match status" value="1"/>
</dbReference>
<evidence type="ECO:0000313" key="3">
    <source>
        <dbReference type="Proteomes" id="UP000287156"/>
    </source>
</evidence>
<evidence type="ECO:0000259" key="1">
    <source>
        <dbReference type="PROSITE" id="PS51500"/>
    </source>
</evidence>